<sequence>MKLERRTNFVMPMVLRLNLPTCVLRSIRYLLHGISRCAKVIMLPLFRRRQANERHHHGRDADGFSTLRRVILVAEAGGFCSFEGWARYTNAGRAVSGIDYSVFGSLTLAEGHHD</sequence>
<dbReference type="PATRIC" id="fig|634177.7.peg.137"/>
<organism evidence="1 2">
    <name type="scientific">Komagataeibacter medellinensis (strain NBRC 3288 / BCRC 11682 / LMG 1693 / Kondo 51)</name>
    <name type="common">Gluconacetobacter medellinensis</name>
    <dbReference type="NCBI Taxonomy" id="634177"/>
    <lineage>
        <taxon>Bacteria</taxon>
        <taxon>Pseudomonadati</taxon>
        <taxon>Pseudomonadota</taxon>
        <taxon>Alphaproteobacteria</taxon>
        <taxon>Acetobacterales</taxon>
        <taxon>Acetobacteraceae</taxon>
        <taxon>Komagataeibacter</taxon>
    </lineage>
</organism>
<reference evidence="2" key="1">
    <citation type="journal article" date="2011" name="J. Bacteriol.">
        <title>Complete genome sequence of NBRC 3288, a unique cellulose-nonproducing strain of Gluconacetobacter xylinus isolated from vinegar.</title>
        <authorList>
            <person name="Ogino H."/>
            <person name="Azuma Y."/>
            <person name="Hosoyama A."/>
            <person name="Nakazawa H."/>
            <person name="Matsutani M."/>
            <person name="Hasegawa A."/>
            <person name="Otsuyama K."/>
            <person name="Matsushita K."/>
            <person name="Fujita N."/>
            <person name="Shirai M."/>
        </authorList>
    </citation>
    <scope>NUCLEOTIDE SEQUENCE [LARGE SCALE GENOMIC DNA]</scope>
    <source>
        <strain evidence="2">NBRC 3288 / BCRC 11682 / LMG 1693</strain>
    </source>
</reference>
<dbReference type="KEGG" id="gxy:GLX_01350"/>
<evidence type="ECO:0000313" key="1">
    <source>
        <dbReference type="EMBL" id="BAK82547.1"/>
    </source>
</evidence>
<dbReference type="Proteomes" id="UP000009044">
    <property type="component" value="Chromosome"/>
</dbReference>
<proteinExistence type="predicted"/>
<gene>
    <name evidence="1" type="ordered locus">GLX_01350</name>
</gene>
<dbReference type="EMBL" id="AP012159">
    <property type="protein sequence ID" value="BAK82547.1"/>
    <property type="molecule type" value="Genomic_DNA"/>
</dbReference>
<dbReference type="HOGENOM" id="CLU_2117772_0_0_5"/>
<dbReference type="STRING" id="634177.GLX_01350"/>
<dbReference type="AlphaFoldDB" id="G2I2D1"/>
<evidence type="ECO:0000313" key="2">
    <source>
        <dbReference type="Proteomes" id="UP000009044"/>
    </source>
</evidence>
<name>G2I2D1_KOMMN</name>
<accession>G2I2D1</accession>
<protein>
    <submittedName>
        <fullName evidence="1">Uncharacterized protein</fullName>
    </submittedName>
</protein>